<comment type="caution">
    <text evidence="8">The sequence shown here is derived from an EMBL/GenBank/DDBJ whole genome shotgun (WGS) entry which is preliminary data.</text>
</comment>
<dbReference type="EMBL" id="JXTB01000452">
    <property type="protein sequence ID" value="PON39901.1"/>
    <property type="molecule type" value="Genomic_DNA"/>
</dbReference>
<comment type="subcellular location">
    <subcellularLocation>
        <location evidence="1">Nucleus</location>
    </subcellularLocation>
</comment>
<comment type="similarity">
    <text evidence="6">Belongs to the WRKY group II-e family.</text>
</comment>
<dbReference type="FunFam" id="2.20.25.80:FF:000007">
    <property type="entry name" value="WRKY transcription factor 22"/>
    <property type="match status" value="1"/>
</dbReference>
<feature type="domain" description="WRKY" evidence="7">
    <location>
        <begin position="142"/>
        <end position="208"/>
    </location>
</feature>
<evidence type="ECO:0000259" key="7">
    <source>
        <dbReference type="PROSITE" id="PS50811"/>
    </source>
</evidence>
<evidence type="ECO:0000256" key="2">
    <source>
        <dbReference type="ARBA" id="ARBA00023015"/>
    </source>
</evidence>
<sequence length="342" mass="38889">MENWDLLAVVRGGVSNNTNNIGASRNMVAAANIMVDPQTTSFFVNNPLSTQENDDDDHLALFHSFPHLFETTTALDELEELYKPFYPVDMVPPSPHLISSSPITVQINQEPQKKLIMIKKEPAAPKYKKRKSQQKRVVKEVREDGLYSDKWAWRKYGQKPIKGSPYPRSYYRCSSSKGCSARKQVERSPSDPEIFIVTYTSEHSHAHPTRRNSLAGSTRSKFPVGTISEAQLEISNPDDHSQNAENDLVEKMSRDNNIEHEGILSNVMLGHNNELIFPSLEDLEKGLEELDDDQSTSATAFKPEFDYSIGFDLDYDFSDHQYNFMDAWFNNDQYSTTMTGTC</sequence>
<reference evidence="9" key="1">
    <citation type="submission" date="2016-06" db="EMBL/GenBank/DDBJ databases">
        <title>Parallel loss of symbiosis genes in relatives of nitrogen-fixing non-legume Parasponia.</title>
        <authorList>
            <person name="Van Velzen R."/>
            <person name="Holmer R."/>
            <person name="Bu F."/>
            <person name="Rutten L."/>
            <person name="Van Zeijl A."/>
            <person name="Liu W."/>
            <person name="Santuari L."/>
            <person name="Cao Q."/>
            <person name="Sharma T."/>
            <person name="Shen D."/>
            <person name="Roswanjaya Y."/>
            <person name="Wardhani T."/>
            <person name="Kalhor M.S."/>
            <person name="Jansen J."/>
            <person name="Van den Hoogen J."/>
            <person name="Gungor B."/>
            <person name="Hartog M."/>
            <person name="Hontelez J."/>
            <person name="Verver J."/>
            <person name="Yang W.-C."/>
            <person name="Schijlen E."/>
            <person name="Repin R."/>
            <person name="Schilthuizen M."/>
            <person name="Schranz E."/>
            <person name="Heidstra R."/>
            <person name="Miyata K."/>
            <person name="Fedorova E."/>
            <person name="Kohlen W."/>
            <person name="Bisseling T."/>
            <person name="Smit S."/>
            <person name="Geurts R."/>
        </authorList>
    </citation>
    <scope>NUCLEOTIDE SEQUENCE [LARGE SCALE GENOMIC DNA]</scope>
    <source>
        <strain evidence="9">cv. WU1-14</strain>
    </source>
</reference>
<gene>
    <name evidence="8" type="primary">PanWRKY25</name>
    <name evidence="8" type="ORF">PanWU01x14_301580</name>
</gene>
<dbReference type="Proteomes" id="UP000237105">
    <property type="component" value="Unassembled WGS sequence"/>
</dbReference>
<dbReference type="PANTHER" id="PTHR32096">
    <property type="entry name" value="WRKY TRANSCRIPTION FACTOR 30-RELATED-RELATED"/>
    <property type="match status" value="1"/>
</dbReference>
<dbReference type="Gene3D" id="2.20.25.80">
    <property type="entry name" value="WRKY domain"/>
    <property type="match status" value="1"/>
</dbReference>
<evidence type="ECO:0000256" key="5">
    <source>
        <dbReference type="ARBA" id="ARBA00023242"/>
    </source>
</evidence>
<dbReference type="PROSITE" id="PS50811">
    <property type="entry name" value="WRKY"/>
    <property type="match status" value="1"/>
</dbReference>
<name>A0A2P5ATS6_PARAD</name>
<dbReference type="Pfam" id="PF03106">
    <property type="entry name" value="WRKY"/>
    <property type="match status" value="1"/>
</dbReference>
<dbReference type="GO" id="GO:0000976">
    <property type="term" value="F:transcription cis-regulatory region binding"/>
    <property type="evidence" value="ECO:0007669"/>
    <property type="project" value="TreeGrafter"/>
</dbReference>
<keyword evidence="5" id="KW-0539">Nucleus</keyword>
<protein>
    <submittedName>
        <fullName evidence="8">WRKY domain containing protein</fullName>
    </submittedName>
</protein>
<keyword evidence="2" id="KW-0805">Transcription regulation</keyword>
<dbReference type="SUPFAM" id="SSF118290">
    <property type="entry name" value="WRKY DNA-binding domain"/>
    <property type="match status" value="1"/>
</dbReference>
<dbReference type="AlphaFoldDB" id="A0A2P5ATS6"/>
<accession>A0A2P5ATS6</accession>
<evidence type="ECO:0000256" key="1">
    <source>
        <dbReference type="ARBA" id="ARBA00004123"/>
    </source>
</evidence>
<proteinExistence type="inferred from homology"/>
<evidence type="ECO:0000256" key="6">
    <source>
        <dbReference type="ARBA" id="ARBA00060761"/>
    </source>
</evidence>
<dbReference type="STRING" id="3476.A0A2P5ATS6"/>
<organism evidence="8 9">
    <name type="scientific">Parasponia andersonii</name>
    <name type="common">Sponia andersonii</name>
    <dbReference type="NCBI Taxonomy" id="3476"/>
    <lineage>
        <taxon>Eukaryota</taxon>
        <taxon>Viridiplantae</taxon>
        <taxon>Streptophyta</taxon>
        <taxon>Embryophyta</taxon>
        <taxon>Tracheophyta</taxon>
        <taxon>Spermatophyta</taxon>
        <taxon>Magnoliopsida</taxon>
        <taxon>eudicotyledons</taxon>
        <taxon>Gunneridae</taxon>
        <taxon>Pentapetalae</taxon>
        <taxon>rosids</taxon>
        <taxon>fabids</taxon>
        <taxon>Rosales</taxon>
        <taxon>Cannabaceae</taxon>
        <taxon>Parasponia</taxon>
    </lineage>
</organism>
<dbReference type="GO" id="GO:0005634">
    <property type="term" value="C:nucleus"/>
    <property type="evidence" value="ECO:0007669"/>
    <property type="project" value="UniProtKB-SubCell"/>
</dbReference>
<evidence type="ECO:0000313" key="8">
    <source>
        <dbReference type="EMBL" id="PON39901.1"/>
    </source>
</evidence>
<dbReference type="InterPro" id="IPR036576">
    <property type="entry name" value="WRKY_dom_sf"/>
</dbReference>
<dbReference type="OrthoDB" id="1077642at2759"/>
<keyword evidence="3" id="KW-0238">DNA-binding</keyword>
<dbReference type="InterPro" id="IPR003657">
    <property type="entry name" value="WRKY_dom"/>
</dbReference>
<evidence type="ECO:0000313" key="9">
    <source>
        <dbReference type="Proteomes" id="UP000237105"/>
    </source>
</evidence>
<evidence type="ECO:0000256" key="3">
    <source>
        <dbReference type="ARBA" id="ARBA00023125"/>
    </source>
</evidence>
<evidence type="ECO:0000256" key="4">
    <source>
        <dbReference type="ARBA" id="ARBA00023163"/>
    </source>
</evidence>
<dbReference type="SMART" id="SM00774">
    <property type="entry name" value="WRKY"/>
    <property type="match status" value="1"/>
</dbReference>
<dbReference type="GO" id="GO:0003700">
    <property type="term" value="F:DNA-binding transcription factor activity"/>
    <property type="evidence" value="ECO:0007669"/>
    <property type="project" value="InterPro"/>
</dbReference>
<dbReference type="InterPro" id="IPR044810">
    <property type="entry name" value="WRKY_plant"/>
</dbReference>
<keyword evidence="4" id="KW-0804">Transcription</keyword>
<dbReference type="PANTHER" id="PTHR32096:SF80">
    <property type="entry name" value="WRKY TRANSCRIPTION FACTOR 27-RELATED"/>
    <property type="match status" value="1"/>
</dbReference>
<keyword evidence="9" id="KW-1185">Reference proteome</keyword>